<dbReference type="PROSITE" id="PS50041">
    <property type="entry name" value="C_TYPE_LECTIN_2"/>
    <property type="match status" value="1"/>
</dbReference>
<dbReference type="CDD" id="cd00037">
    <property type="entry name" value="CLECT"/>
    <property type="match status" value="1"/>
</dbReference>
<keyword evidence="6" id="KW-1185">Reference proteome</keyword>
<sequence length="331" mass="37751">MALTCLTKDILVDICSDLDSDDMDNLKFLMKDVAGLHKLMPATNALDLFSAIENNKHVAFHNGRILLYKISKDLASDDVTLLASFSPRVFKLTQQEKATIKSALDLFVLLEKRGIKEIDHTNLLKEMVKSLENRGDLVDLVDKYQGPPVPFYEMTSKPRGICVIINNKNFIKMKAREGTDVDQGWQNWKHGWQRYEDSCYIIQYTLQTWDEAKNLCHDNLNAYLAEIKTSRENSFLMGILPKPNIDITGLAGEVWLGANALNVKRLFIWNNSSTYLDFTDWGPGEPNGRDYEHCLSTHMYNDGKLHWNDRACSTWHFFVCEKSVGLSGCGE</sequence>
<feature type="domain" description="Caspase family p20" evidence="4">
    <location>
        <begin position="158"/>
        <end position="182"/>
    </location>
</feature>
<dbReference type="PROSITE" id="PS00615">
    <property type="entry name" value="C_TYPE_LECTIN_1"/>
    <property type="match status" value="1"/>
</dbReference>
<keyword evidence="1" id="KW-1015">Disulfide bond</keyword>
<dbReference type="PROSITE" id="PS50208">
    <property type="entry name" value="CASPASE_P20"/>
    <property type="match status" value="1"/>
</dbReference>
<dbReference type="InterPro" id="IPR029030">
    <property type="entry name" value="Caspase-like_dom_sf"/>
</dbReference>
<dbReference type="SUPFAM" id="SSF56436">
    <property type="entry name" value="C-type lectin-like"/>
    <property type="match status" value="1"/>
</dbReference>
<feature type="domain" description="DED" evidence="3">
    <location>
        <begin position="81"/>
        <end position="143"/>
    </location>
</feature>
<dbReference type="AlphaFoldDB" id="A0A8B6F7T4"/>
<dbReference type="Gene3D" id="3.10.100.10">
    <property type="entry name" value="Mannose-Binding Protein A, subunit A"/>
    <property type="match status" value="1"/>
</dbReference>
<name>A0A8B6F7T4_MYTGA</name>
<dbReference type="GO" id="GO:0004197">
    <property type="term" value="F:cysteine-type endopeptidase activity"/>
    <property type="evidence" value="ECO:0007669"/>
    <property type="project" value="InterPro"/>
</dbReference>
<accession>A0A8B6F7T4</accession>
<dbReference type="InterPro" id="IPR050111">
    <property type="entry name" value="C-type_lectin/snaclec_domain"/>
</dbReference>
<dbReference type="InterPro" id="IPR011029">
    <property type="entry name" value="DEATH-like_dom_sf"/>
</dbReference>
<dbReference type="InterPro" id="IPR016187">
    <property type="entry name" value="CTDL_fold"/>
</dbReference>
<dbReference type="InterPro" id="IPR016186">
    <property type="entry name" value="C-type_lectin-like/link_sf"/>
</dbReference>
<comment type="caution">
    <text evidence="5">The sequence shown here is derived from an EMBL/GenBank/DDBJ whole genome shotgun (WGS) entry which is preliminary data.</text>
</comment>
<evidence type="ECO:0000313" key="6">
    <source>
        <dbReference type="Proteomes" id="UP000596742"/>
    </source>
</evidence>
<dbReference type="Proteomes" id="UP000596742">
    <property type="component" value="Unassembled WGS sequence"/>
</dbReference>
<dbReference type="SUPFAM" id="SSF47986">
    <property type="entry name" value="DEATH domain"/>
    <property type="match status" value="2"/>
</dbReference>
<dbReference type="GO" id="GO:0042981">
    <property type="term" value="P:regulation of apoptotic process"/>
    <property type="evidence" value="ECO:0007669"/>
    <property type="project" value="InterPro"/>
</dbReference>
<dbReference type="PROSITE" id="PS50168">
    <property type="entry name" value="DED"/>
    <property type="match status" value="2"/>
</dbReference>
<dbReference type="InterPro" id="IPR001304">
    <property type="entry name" value="C-type_lectin-like"/>
</dbReference>
<organism evidence="5 6">
    <name type="scientific">Mytilus galloprovincialis</name>
    <name type="common">Mediterranean mussel</name>
    <dbReference type="NCBI Taxonomy" id="29158"/>
    <lineage>
        <taxon>Eukaryota</taxon>
        <taxon>Metazoa</taxon>
        <taxon>Spiralia</taxon>
        <taxon>Lophotrochozoa</taxon>
        <taxon>Mollusca</taxon>
        <taxon>Bivalvia</taxon>
        <taxon>Autobranchia</taxon>
        <taxon>Pteriomorphia</taxon>
        <taxon>Mytilida</taxon>
        <taxon>Mytiloidea</taxon>
        <taxon>Mytilidae</taxon>
        <taxon>Mytilinae</taxon>
        <taxon>Mytilus</taxon>
    </lineage>
</organism>
<proteinExistence type="predicted"/>
<feature type="domain" description="C-type lectin" evidence="2">
    <location>
        <begin position="195"/>
        <end position="321"/>
    </location>
</feature>
<dbReference type="Gene3D" id="1.10.533.10">
    <property type="entry name" value="Death Domain, Fas"/>
    <property type="match status" value="2"/>
</dbReference>
<evidence type="ECO:0000259" key="4">
    <source>
        <dbReference type="PROSITE" id="PS50208"/>
    </source>
</evidence>
<evidence type="ECO:0000259" key="3">
    <source>
        <dbReference type="PROSITE" id="PS50168"/>
    </source>
</evidence>
<dbReference type="InterPro" id="IPR018378">
    <property type="entry name" value="C-type_lectin_CS"/>
</dbReference>
<reference evidence="5" key="1">
    <citation type="submission" date="2018-11" db="EMBL/GenBank/DDBJ databases">
        <authorList>
            <person name="Alioto T."/>
            <person name="Alioto T."/>
        </authorList>
    </citation>
    <scope>NUCLEOTIDE SEQUENCE</scope>
</reference>
<protein>
    <recommendedName>
        <fullName evidence="7">C-type lectin domain-containing protein</fullName>
    </recommendedName>
</protein>
<dbReference type="SUPFAM" id="SSF52129">
    <property type="entry name" value="Caspase-like"/>
    <property type="match status" value="1"/>
</dbReference>
<gene>
    <name evidence="5" type="ORF">MGAL_10B087541</name>
</gene>
<dbReference type="Gene3D" id="3.40.50.1460">
    <property type="match status" value="1"/>
</dbReference>
<dbReference type="InterPro" id="IPR001309">
    <property type="entry name" value="Pept_C14_p20"/>
</dbReference>
<evidence type="ECO:0000259" key="2">
    <source>
        <dbReference type="PROSITE" id="PS50041"/>
    </source>
</evidence>
<dbReference type="OrthoDB" id="6114029at2759"/>
<dbReference type="PANTHER" id="PTHR22803">
    <property type="entry name" value="MANNOSE, PHOSPHOLIPASE, LECTIN RECEPTOR RELATED"/>
    <property type="match status" value="1"/>
</dbReference>
<dbReference type="Pfam" id="PF00059">
    <property type="entry name" value="Lectin_C"/>
    <property type="match status" value="1"/>
</dbReference>
<evidence type="ECO:0008006" key="7">
    <source>
        <dbReference type="Google" id="ProtNLM"/>
    </source>
</evidence>
<dbReference type="GO" id="GO:0006508">
    <property type="term" value="P:proteolysis"/>
    <property type="evidence" value="ECO:0007669"/>
    <property type="project" value="InterPro"/>
</dbReference>
<evidence type="ECO:0000256" key="1">
    <source>
        <dbReference type="ARBA" id="ARBA00023157"/>
    </source>
</evidence>
<dbReference type="EMBL" id="UYJE01006211">
    <property type="protein sequence ID" value="VDI44017.1"/>
    <property type="molecule type" value="Genomic_DNA"/>
</dbReference>
<evidence type="ECO:0000313" key="5">
    <source>
        <dbReference type="EMBL" id="VDI44017.1"/>
    </source>
</evidence>
<dbReference type="SMART" id="SM00034">
    <property type="entry name" value="CLECT"/>
    <property type="match status" value="1"/>
</dbReference>
<feature type="domain" description="DED" evidence="3">
    <location>
        <begin position="6"/>
        <end position="74"/>
    </location>
</feature>
<dbReference type="InterPro" id="IPR001875">
    <property type="entry name" value="DED_dom"/>
</dbReference>